<comment type="caution">
    <text evidence="4">The sequence shown here is derived from an EMBL/GenBank/DDBJ whole genome shotgun (WGS) entry which is preliminary data.</text>
</comment>
<feature type="compositionally biased region" description="Polar residues" evidence="2">
    <location>
        <begin position="54"/>
        <end position="71"/>
    </location>
</feature>
<feature type="region of interest" description="Disordered" evidence="2">
    <location>
        <begin position="751"/>
        <end position="811"/>
    </location>
</feature>
<protein>
    <recommendedName>
        <fullName evidence="3">Arrestin C-terminal-like domain-containing protein</fullName>
    </recommendedName>
</protein>
<feature type="domain" description="Arrestin C-terminal-like" evidence="3">
    <location>
        <begin position="394"/>
        <end position="542"/>
    </location>
</feature>
<feature type="compositionally biased region" description="Basic residues" evidence="2">
    <location>
        <begin position="562"/>
        <end position="571"/>
    </location>
</feature>
<dbReference type="Gene3D" id="2.60.40.640">
    <property type="match status" value="1"/>
</dbReference>
<dbReference type="SMART" id="SM01017">
    <property type="entry name" value="Arrestin_C"/>
    <property type="match status" value="1"/>
</dbReference>
<dbReference type="PANTHER" id="PTHR11188">
    <property type="entry name" value="ARRESTIN DOMAIN CONTAINING PROTEIN"/>
    <property type="match status" value="1"/>
</dbReference>
<dbReference type="InterPro" id="IPR014752">
    <property type="entry name" value="Arrestin-like_C"/>
</dbReference>
<feature type="compositionally biased region" description="Low complexity" evidence="2">
    <location>
        <begin position="574"/>
        <end position="584"/>
    </location>
</feature>
<gene>
    <name evidence="4" type="ORF">QM012_006629</name>
</gene>
<evidence type="ECO:0000313" key="4">
    <source>
        <dbReference type="EMBL" id="KAK6006219.1"/>
    </source>
</evidence>
<comment type="similarity">
    <text evidence="1">Belongs to the arrestin family.</text>
</comment>
<evidence type="ECO:0000256" key="2">
    <source>
        <dbReference type="SAM" id="MobiDB-lite"/>
    </source>
</evidence>
<evidence type="ECO:0000313" key="5">
    <source>
        <dbReference type="Proteomes" id="UP001341245"/>
    </source>
</evidence>
<feature type="region of interest" description="Disordered" evidence="2">
    <location>
        <begin position="626"/>
        <end position="682"/>
    </location>
</feature>
<feature type="compositionally biased region" description="Polar residues" evidence="2">
    <location>
        <begin position="146"/>
        <end position="160"/>
    </location>
</feature>
<proteinExistence type="inferred from homology"/>
<dbReference type="SUPFAM" id="SSF81296">
    <property type="entry name" value="E set domains"/>
    <property type="match status" value="1"/>
</dbReference>
<evidence type="ECO:0000256" key="1">
    <source>
        <dbReference type="ARBA" id="ARBA00005298"/>
    </source>
</evidence>
<feature type="region of interest" description="Disordered" evidence="2">
    <location>
        <begin position="1"/>
        <end position="34"/>
    </location>
</feature>
<dbReference type="InterPro" id="IPR050357">
    <property type="entry name" value="Arrestin_domain-protein"/>
</dbReference>
<feature type="region of interest" description="Disordered" evidence="2">
    <location>
        <begin position="49"/>
        <end position="171"/>
    </location>
</feature>
<sequence length="865" mass="95083">MDGGHRDKAKKPVFTIERGHTPGQQGWPSGMRPLSDIRELTEPSLIDALEKRPTTSVHRQPSNSISRQSSLRRGPSLKRAGSVRIIEPVGSSSSSYEGGLVASESTIDTPESLRDGSSLYSIPISSIPARQSSSTRDRHKHHRSITLRSSPTPLQRSANRTIPYRGPTHSPVKQVRARLDAVGSDTARRAPYGTFIRDPIPRDILEFPTHRHPRIGVDLQIAAPLFVGGGTVEGSVRVIVDEADKSRVKKSLTLGRIAVDLVGTEETSSNRKAIFLSLGTELIDSTHPPPRNMIEPQDFPDADCFWSLIPSFTSLPFVISLPLDTGPPPFHSKHARIRFVLCATILIKDGGRQYLVRCSEDIAVLPTYDPEKALRSLPSPLTASDEQSFSRAGLLETAKMTAGLHRQVWVSGSSIFVDIHIANGSRKTIKKLDLSLERDILCYRYAAAATLEQSASQARIFESNERSIISKHSMKQGASGWTGVEAYGSITRTCDLEIPRGHATVKCGNFFEVRYFLNITVGGSRTKILSVQLPIIVIHMNSLDVLPNSVAQVAAAIEEKRTHRRNHKRVTSKASVQVAQSSASPGRQAAAVLTRPSRLQGRAFAAPRQQSLVRMRASAADLHQLGEALESSPRKHHTSKRSVEVKRPQRSKSVGNENTRASNTKIVSRPAREVHKQPSNLAMGGISVGSYTIFNHNNYDSNSASSDTGHGVMEYITPPSKRREKFFSSPVKIDGKSVGSALKHVRSIDSFRSHKSATDRWRDHSSKEEHSPAVQGPPAPPVSSPTASKPRMQQQHSSGPFMLGLASAPPPRPARNSFDHGLYEQRDEHMRLPDKSRFEFKAVTKKGSAFGLKNWLGERLGRLSR</sequence>
<dbReference type="EMBL" id="JASGXD010000004">
    <property type="protein sequence ID" value="KAK6006219.1"/>
    <property type="molecule type" value="Genomic_DNA"/>
</dbReference>
<name>A0ABR0TPN3_AURPU</name>
<dbReference type="InterPro" id="IPR011022">
    <property type="entry name" value="Arrestin_C-like"/>
</dbReference>
<keyword evidence="5" id="KW-1185">Reference proteome</keyword>
<organism evidence="4 5">
    <name type="scientific">Aureobasidium pullulans</name>
    <name type="common">Black yeast</name>
    <name type="synonym">Pullularia pullulans</name>
    <dbReference type="NCBI Taxonomy" id="5580"/>
    <lineage>
        <taxon>Eukaryota</taxon>
        <taxon>Fungi</taxon>
        <taxon>Dikarya</taxon>
        <taxon>Ascomycota</taxon>
        <taxon>Pezizomycotina</taxon>
        <taxon>Dothideomycetes</taxon>
        <taxon>Dothideomycetidae</taxon>
        <taxon>Dothideales</taxon>
        <taxon>Saccotheciaceae</taxon>
        <taxon>Aureobasidium</taxon>
    </lineage>
</organism>
<feature type="compositionally biased region" description="Basic and acidic residues" evidence="2">
    <location>
        <begin position="751"/>
        <end position="771"/>
    </location>
</feature>
<dbReference type="InterPro" id="IPR014756">
    <property type="entry name" value="Ig_E-set"/>
</dbReference>
<accession>A0ABR0TPN3</accession>
<dbReference type="PANTHER" id="PTHR11188:SF17">
    <property type="entry name" value="FI21816P1"/>
    <property type="match status" value="1"/>
</dbReference>
<dbReference type="Proteomes" id="UP001341245">
    <property type="component" value="Unassembled WGS sequence"/>
</dbReference>
<reference evidence="4 5" key="1">
    <citation type="submission" date="2023-11" db="EMBL/GenBank/DDBJ databases">
        <title>Draft genome sequence and annotation of the polyextremotolerant black yeast-like fungus Aureobasidium pullulans NRRL 62042.</title>
        <authorList>
            <person name="Dielentheis-Frenken M.R.E."/>
            <person name="Wibberg D."/>
            <person name="Blank L.M."/>
            <person name="Tiso T."/>
        </authorList>
    </citation>
    <scope>NUCLEOTIDE SEQUENCE [LARGE SCALE GENOMIC DNA]</scope>
    <source>
        <strain evidence="4 5">NRRL 62042</strain>
    </source>
</reference>
<evidence type="ECO:0000259" key="3">
    <source>
        <dbReference type="SMART" id="SM01017"/>
    </source>
</evidence>
<feature type="compositionally biased region" description="Polar residues" evidence="2">
    <location>
        <begin position="651"/>
        <end position="666"/>
    </location>
</feature>
<dbReference type="Pfam" id="PF02752">
    <property type="entry name" value="Arrestin_C"/>
    <property type="match status" value="1"/>
</dbReference>
<feature type="region of interest" description="Disordered" evidence="2">
    <location>
        <begin position="560"/>
        <end position="588"/>
    </location>
</feature>